<dbReference type="InterPro" id="IPR047661">
    <property type="entry name" value="IstB"/>
</dbReference>
<evidence type="ECO:0000256" key="1">
    <source>
        <dbReference type="ARBA" id="ARBA00008059"/>
    </source>
</evidence>
<organism evidence="5 6">
    <name type="scientific">Acetivibrio mesophilus</name>
    <dbReference type="NCBI Taxonomy" id="2487273"/>
    <lineage>
        <taxon>Bacteria</taxon>
        <taxon>Bacillati</taxon>
        <taxon>Bacillota</taxon>
        <taxon>Clostridia</taxon>
        <taxon>Eubacteriales</taxon>
        <taxon>Oscillospiraceae</taxon>
        <taxon>Acetivibrio</taxon>
    </lineage>
</organism>
<dbReference type="CDD" id="cd00009">
    <property type="entry name" value="AAA"/>
    <property type="match status" value="1"/>
</dbReference>
<evidence type="ECO:0000313" key="5">
    <source>
        <dbReference type="EMBL" id="RXE57584.1"/>
    </source>
</evidence>
<dbReference type="PANTHER" id="PTHR30050">
    <property type="entry name" value="CHROMOSOMAL REPLICATION INITIATOR PROTEIN DNAA"/>
    <property type="match status" value="1"/>
</dbReference>
<keyword evidence="3" id="KW-0067">ATP-binding</keyword>
<comment type="caution">
    <text evidence="5">The sequence shown here is derived from an EMBL/GenBank/DDBJ whole genome shotgun (WGS) entry which is preliminary data.</text>
</comment>
<evidence type="ECO:0000313" key="6">
    <source>
        <dbReference type="Proteomes" id="UP000289166"/>
    </source>
</evidence>
<dbReference type="RefSeq" id="WP_069193158.1">
    <property type="nucleotide sequence ID" value="NZ_RLII01000054.1"/>
</dbReference>
<dbReference type="OrthoDB" id="1655960at2"/>
<evidence type="ECO:0000256" key="3">
    <source>
        <dbReference type="ARBA" id="ARBA00022840"/>
    </source>
</evidence>
<protein>
    <submittedName>
        <fullName evidence="5">AAA family ATPase</fullName>
    </submittedName>
</protein>
<keyword evidence="2" id="KW-0547">Nucleotide-binding</keyword>
<dbReference type="Gene3D" id="3.40.50.300">
    <property type="entry name" value="P-loop containing nucleotide triphosphate hydrolases"/>
    <property type="match status" value="1"/>
</dbReference>
<dbReference type="InterPro" id="IPR028350">
    <property type="entry name" value="DNAC/IstB-like"/>
</dbReference>
<dbReference type="SUPFAM" id="SSF52540">
    <property type="entry name" value="P-loop containing nucleoside triphosphate hydrolases"/>
    <property type="match status" value="1"/>
</dbReference>
<dbReference type="GO" id="GO:0005524">
    <property type="term" value="F:ATP binding"/>
    <property type="evidence" value="ECO:0007669"/>
    <property type="project" value="UniProtKB-KW"/>
</dbReference>
<dbReference type="PANTHER" id="PTHR30050:SF4">
    <property type="entry name" value="ATP-BINDING PROTEIN RV3427C IN INSERTION SEQUENCE-RELATED"/>
    <property type="match status" value="1"/>
</dbReference>
<evidence type="ECO:0000256" key="2">
    <source>
        <dbReference type="ARBA" id="ARBA00022741"/>
    </source>
</evidence>
<dbReference type="InterPro" id="IPR002611">
    <property type="entry name" value="IstB_ATP-bd"/>
</dbReference>
<evidence type="ECO:0000259" key="4">
    <source>
        <dbReference type="SMART" id="SM00382"/>
    </source>
</evidence>
<dbReference type="InterPro" id="IPR027417">
    <property type="entry name" value="P-loop_NTPase"/>
</dbReference>
<sequence length="255" mass="29331">MSDICPVLESIRLYAKQLRIPSFTKYNDIVRHADGGMGYEEFLLELMKKELETRRENQQKRRTRAAGFPFLKTLDEFDYSRLEHVKEAFVWELATCDYIQKNQNVIMIGNPGSGKTHLSIGLGLKAIKEGFNVKFYTAATLPNSLVEAKEFKTLGKLERQIHKADLLILDELSYLSFNRYQSELLFKVISDRSEKASVIVTTNLPFSKWTEMFENSTMIAALVDRLTFRSHVLNMNGESFRKSSTKVPASSRNRP</sequence>
<dbReference type="EMBL" id="RLII01000054">
    <property type="protein sequence ID" value="RXE57584.1"/>
    <property type="molecule type" value="Genomic_DNA"/>
</dbReference>
<dbReference type="AlphaFoldDB" id="A0A4Q0I067"/>
<feature type="domain" description="AAA+ ATPase" evidence="4">
    <location>
        <begin position="101"/>
        <end position="236"/>
    </location>
</feature>
<proteinExistence type="inferred from homology"/>
<dbReference type="PIRSF" id="PIRSF003073">
    <property type="entry name" value="DNAC_TnpB_IstB"/>
    <property type="match status" value="1"/>
</dbReference>
<dbReference type="Proteomes" id="UP000289166">
    <property type="component" value="Unassembled WGS sequence"/>
</dbReference>
<keyword evidence="6" id="KW-1185">Reference proteome</keyword>
<comment type="similarity">
    <text evidence="1">Belongs to the IS21/IS1162 putative ATP-binding protein family.</text>
</comment>
<gene>
    <name evidence="5" type="ORF">EFD62_16895</name>
</gene>
<dbReference type="NCBIfam" id="NF038214">
    <property type="entry name" value="IS21_help_AAA"/>
    <property type="match status" value="1"/>
</dbReference>
<accession>A0A4Q0I067</accession>
<dbReference type="Pfam" id="PF01695">
    <property type="entry name" value="IstB_IS21"/>
    <property type="match status" value="1"/>
</dbReference>
<name>A0A4Q0I067_9FIRM</name>
<dbReference type="InterPro" id="IPR003593">
    <property type="entry name" value="AAA+_ATPase"/>
</dbReference>
<dbReference type="GO" id="GO:0006260">
    <property type="term" value="P:DNA replication"/>
    <property type="evidence" value="ECO:0007669"/>
    <property type="project" value="TreeGrafter"/>
</dbReference>
<reference evidence="6" key="1">
    <citation type="submission" date="2018-11" db="EMBL/GenBank/DDBJ databases">
        <title>Genome sequencing of a novel mesophilic and cellulolytic organism within the genus Hungateiclostridium.</title>
        <authorList>
            <person name="Rettenmaier R."/>
            <person name="Liebl W."/>
            <person name="Zverlov V."/>
        </authorList>
    </citation>
    <scope>NUCLEOTIDE SEQUENCE [LARGE SCALE GENOMIC DNA]</scope>
    <source>
        <strain evidence="6">N2K1</strain>
    </source>
</reference>
<dbReference type="SMART" id="SM00382">
    <property type="entry name" value="AAA"/>
    <property type="match status" value="1"/>
</dbReference>